<evidence type="ECO:0000256" key="1">
    <source>
        <dbReference type="ARBA" id="ARBA00001941"/>
    </source>
</evidence>
<dbReference type="Proteomes" id="UP000275348">
    <property type="component" value="Unassembled WGS sequence"/>
</dbReference>
<accession>A0A3L9M9V6</accession>
<dbReference type="NCBIfam" id="TIGR01893">
    <property type="entry name" value="aa-his-dipept"/>
    <property type="match status" value="1"/>
</dbReference>
<reference evidence="19 20" key="1">
    <citation type="submission" date="2018-10" db="EMBL/GenBank/DDBJ databases">
        <authorList>
            <person name="Chen X."/>
        </authorList>
    </citation>
    <scope>NUCLEOTIDE SEQUENCE [LARGE SCALE GENOMIC DNA]</scope>
    <source>
        <strain evidence="19 20">YIM 102668</strain>
    </source>
</reference>
<evidence type="ECO:0000256" key="3">
    <source>
        <dbReference type="ARBA" id="ARBA00022670"/>
    </source>
</evidence>
<dbReference type="Pfam" id="PF01546">
    <property type="entry name" value="Peptidase_M20"/>
    <property type="match status" value="1"/>
</dbReference>
<dbReference type="GO" id="GO:0070573">
    <property type="term" value="F:metallodipeptidase activity"/>
    <property type="evidence" value="ECO:0007669"/>
    <property type="project" value="TreeGrafter"/>
</dbReference>
<dbReference type="Gene3D" id="3.40.630.10">
    <property type="entry name" value="Zn peptidases"/>
    <property type="match status" value="2"/>
</dbReference>
<proteinExistence type="inferred from homology"/>
<keyword evidence="7" id="KW-0482">Metalloprotease</keyword>
<comment type="cofactor">
    <cofactor evidence="2">
        <name>Zn(2+)</name>
        <dbReference type="ChEBI" id="CHEBI:29105"/>
    </cofactor>
</comment>
<dbReference type="OrthoDB" id="9773892at2"/>
<dbReference type="GO" id="GO:0046872">
    <property type="term" value="F:metal ion binding"/>
    <property type="evidence" value="ECO:0007669"/>
    <property type="project" value="UniProtKB-KW"/>
</dbReference>
<evidence type="ECO:0000256" key="4">
    <source>
        <dbReference type="ARBA" id="ARBA00022723"/>
    </source>
</evidence>
<evidence type="ECO:0000256" key="9">
    <source>
        <dbReference type="ARBA" id="ARBA00036421"/>
    </source>
</evidence>
<dbReference type="PANTHER" id="PTHR43501:SF1">
    <property type="entry name" value="CYTOSOL NON-SPECIFIC DIPEPTIDASE"/>
    <property type="match status" value="1"/>
</dbReference>
<evidence type="ECO:0000256" key="8">
    <source>
        <dbReference type="ARBA" id="ARBA00023285"/>
    </source>
</evidence>
<dbReference type="FunFam" id="3.40.630.10:FF:000015">
    <property type="entry name" value="Aminoacyl-histidine dipeptidase PepD"/>
    <property type="match status" value="1"/>
</dbReference>
<dbReference type="InterPro" id="IPR002933">
    <property type="entry name" value="Peptidase_M20"/>
</dbReference>
<evidence type="ECO:0000256" key="12">
    <source>
        <dbReference type="ARBA" id="ARBA00061423"/>
    </source>
</evidence>
<sequence length="483" mass="52504">MSDILALEPKALWKNFAALNAVPRPSKKEEKVREFIIKFGEDLGLKVETDEVGNVLIKKSAYPGMEDRKTIVMQSHLDMVCQKNNDVEFDFDTQGIEMYIEDNKFVTANGTTLGADNGIGVATIMAILESKDIPHPAVEAFFTIDEETGMTGALGLKAGFLSGSILLNLDTEEDDELDIGCAGGIDVTAKKTYVTESVEGTTFKLELKGLQGGHSGIQIHEGLGNSNKLIARILTLAIANGGQIAHMEGGSLRNAIPRESWVKFVMPTSNVETFKVAYESLRAEIIEEYATIEPNMVIALEETDALTSAMSLVDSKIFVQGIMAAFNGVYRMSPDVEGLVETSNNVARVEVIEGNVKVLCLTRSSVESNKMALAETLKASFELAGFQVAFSGAYPGWKANPQSEILEIMKEIYVKQNGTEPKVVACHAGLECGIIGTNYPGLDMISFGPNISGAHSPDEKVEIVSVQKYWKYLLEVLEQIPSN</sequence>
<evidence type="ECO:0000256" key="16">
    <source>
        <dbReference type="ARBA" id="ARBA00077688"/>
    </source>
</evidence>
<evidence type="ECO:0000256" key="14">
    <source>
        <dbReference type="ARBA" id="ARBA00075285"/>
    </source>
</evidence>
<keyword evidence="20" id="KW-1185">Reference proteome</keyword>
<dbReference type="SUPFAM" id="SSF53187">
    <property type="entry name" value="Zn-dependent exopeptidases"/>
    <property type="match status" value="1"/>
</dbReference>
<dbReference type="GO" id="GO:0005829">
    <property type="term" value="C:cytosol"/>
    <property type="evidence" value="ECO:0007669"/>
    <property type="project" value="TreeGrafter"/>
</dbReference>
<dbReference type="Pfam" id="PF07687">
    <property type="entry name" value="M20_dimer"/>
    <property type="match status" value="1"/>
</dbReference>
<evidence type="ECO:0000256" key="11">
    <source>
        <dbReference type="ARBA" id="ARBA00044252"/>
    </source>
</evidence>
<evidence type="ECO:0000256" key="15">
    <source>
        <dbReference type="ARBA" id="ARBA00076004"/>
    </source>
</evidence>
<comment type="catalytic activity">
    <reaction evidence="9">
        <text>Hydrolysis of dipeptides, preferentially hydrophobic dipeptides including prolyl amino acids.</text>
        <dbReference type="EC" id="3.4.13.18"/>
    </reaction>
</comment>
<keyword evidence="4" id="KW-0479">Metal-binding</keyword>
<evidence type="ECO:0000256" key="2">
    <source>
        <dbReference type="ARBA" id="ARBA00001947"/>
    </source>
</evidence>
<evidence type="ECO:0000313" key="20">
    <source>
        <dbReference type="Proteomes" id="UP000275348"/>
    </source>
</evidence>
<keyword evidence="6" id="KW-0862">Zinc</keyword>
<feature type="domain" description="Peptidase M20 dimerisation" evidence="18">
    <location>
        <begin position="206"/>
        <end position="290"/>
    </location>
</feature>
<dbReference type="PRINTS" id="PR00934">
    <property type="entry name" value="XHISDIPTASE"/>
</dbReference>
<evidence type="ECO:0000256" key="10">
    <source>
        <dbReference type="ARBA" id="ARBA00038976"/>
    </source>
</evidence>
<dbReference type="InterPro" id="IPR011650">
    <property type="entry name" value="Peptidase_M20_dimer"/>
</dbReference>
<evidence type="ECO:0000259" key="18">
    <source>
        <dbReference type="Pfam" id="PF07687"/>
    </source>
</evidence>
<evidence type="ECO:0000256" key="17">
    <source>
        <dbReference type="ARBA" id="ARBA00078074"/>
    </source>
</evidence>
<dbReference type="EMBL" id="RDOJ01000012">
    <property type="protein sequence ID" value="RLZ08736.1"/>
    <property type="molecule type" value="Genomic_DNA"/>
</dbReference>
<dbReference type="PANTHER" id="PTHR43501">
    <property type="entry name" value="CYTOSOL NON-SPECIFIC DIPEPTIDASE"/>
    <property type="match status" value="1"/>
</dbReference>
<dbReference type="AlphaFoldDB" id="A0A3L9M9V6"/>
<keyword evidence="8" id="KW-0170">Cobalt</keyword>
<protein>
    <recommendedName>
        <fullName evidence="13">Cytosol non-specific dipeptidase</fullName>
        <ecNumber evidence="10">3.4.13.18</ecNumber>
    </recommendedName>
    <alternativeName>
        <fullName evidence="16">Aminoacyl-histidine dipeptidase</fullName>
    </alternativeName>
    <alternativeName>
        <fullName evidence="15">Beta-alanyl-histidine dipeptidase</fullName>
    </alternativeName>
    <alternativeName>
        <fullName evidence="14">Carnosinase</fullName>
    </alternativeName>
    <alternativeName>
        <fullName evidence="11">Peptidase D</fullName>
    </alternativeName>
    <alternativeName>
        <fullName evidence="17">Xaa-His dipeptidase</fullName>
    </alternativeName>
</protein>
<comment type="caution">
    <text evidence="19">The sequence shown here is derived from an EMBL/GenBank/DDBJ whole genome shotgun (WGS) entry which is preliminary data.</text>
</comment>
<evidence type="ECO:0000256" key="13">
    <source>
        <dbReference type="ARBA" id="ARBA00071271"/>
    </source>
</evidence>
<dbReference type="CDD" id="cd03890">
    <property type="entry name" value="M20_pepD"/>
    <property type="match status" value="1"/>
</dbReference>
<comment type="similarity">
    <text evidence="12">Belongs to the peptidase M20C family.</text>
</comment>
<comment type="cofactor">
    <cofactor evidence="1">
        <name>Co(2+)</name>
        <dbReference type="ChEBI" id="CHEBI:48828"/>
    </cofactor>
</comment>
<dbReference type="EC" id="3.4.13.18" evidence="10"/>
<dbReference type="FunFam" id="3.40.630.10:FF:000018">
    <property type="entry name" value="Aminoacyl-histidine dipeptidase PepD"/>
    <property type="match status" value="1"/>
</dbReference>
<name>A0A3L9M9V6_9FLAO</name>
<dbReference type="GO" id="GO:0006508">
    <property type="term" value="P:proteolysis"/>
    <property type="evidence" value="ECO:0007669"/>
    <property type="project" value="UniProtKB-KW"/>
</dbReference>
<dbReference type="InterPro" id="IPR001160">
    <property type="entry name" value="Peptidase_M20C"/>
</dbReference>
<evidence type="ECO:0000256" key="5">
    <source>
        <dbReference type="ARBA" id="ARBA00022801"/>
    </source>
</evidence>
<gene>
    <name evidence="19" type="ORF">EAH69_09435</name>
</gene>
<keyword evidence="5" id="KW-0378">Hydrolase</keyword>
<dbReference type="RefSeq" id="WP_121934955.1">
    <property type="nucleotide sequence ID" value="NZ_RDOJ01000012.1"/>
</dbReference>
<dbReference type="PIRSF" id="PIRSF016599">
    <property type="entry name" value="Xaa-His_dipept"/>
    <property type="match status" value="1"/>
</dbReference>
<keyword evidence="3" id="KW-0645">Protease</keyword>
<evidence type="ECO:0000313" key="19">
    <source>
        <dbReference type="EMBL" id="RLZ08736.1"/>
    </source>
</evidence>
<evidence type="ECO:0000256" key="6">
    <source>
        <dbReference type="ARBA" id="ARBA00022833"/>
    </source>
</evidence>
<organism evidence="19 20">
    <name type="scientific">Faecalibacter macacae</name>
    <dbReference type="NCBI Taxonomy" id="1859289"/>
    <lineage>
        <taxon>Bacteria</taxon>
        <taxon>Pseudomonadati</taxon>
        <taxon>Bacteroidota</taxon>
        <taxon>Flavobacteriia</taxon>
        <taxon>Flavobacteriales</taxon>
        <taxon>Weeksellaceae</taxon>
        <taxon>Faecalibacter</taxon>
    </lineage>
</organism>
<evidence type="ECO:0000256" key="7">
    <source>
        <dbReference type="ARBA" id="ARBA00023049"/>
    </source>
</evidence>